<dbReference type="KEGG" id="crw:CROST_002360"/>
<dbReference type="Gene3D" id="3.90.1720.10">
    <property type="entry name" value="endopeptidase domain like (from Nostoc punctiforme)"/>
    <property type="match status" value="1"/>
</dbReference>
<dbReference type="EMBL" id="CP096983">
    <property type="protein sequence ID" value="URZ09556.1"/>
    <property type="molecule type" value="Genomic_DNA"/>
</dbReference>
<gene>
    <name evidence="1" type="ORF">CROST_002360</name>
</gene>
<name>A0A1S8LDT4_9CLOT</name>
<evidence type="ECO:0000313" key="1">
    <source>
        <dbReference type="EMBL" id="URZ09556.1"/>
    </source>
</evidence>
<sequence length="237" mass="26747">MIKLKKITTFVVAMSIAFTITGIKSYASTNVNSVMTNNQKKVLQQYQGNIDKVYNSFEDKNETKVVKDPKAVNNNLKVQEVTDEELGKDTEGVYPTRSGVILVTRDTNILGVHYGHAGIVWTPSTTVEAQLSGVGRYPNTWQSRYKTVKGITVKDTTADQDKEVSDWCNNQVGKPYNYNFFNINTRSSFYCSQLVWAAYKDLYGMDIDPKKTVPSMIIPVDLPKQADIETVFAQWDE</sequence>
<dbReference type="InterPro" id="IPR024453">
    <property type="entry name" value="Peptidase_C92"/>
</dbReference>
<protein>
    <submittedName>
        <fullName evidence="1">Uncharacterized protein</fullName>
    </submittedName>
</protein>
<dbReference type="Proteomes" id="UP000190951">
    <property type="component" value="Chromosome"/>
</dbReference>
<dbReference type="AlphaFoldDB" id="A0A1S8LDT4"/>
<dbReference type="InterPro" id="IPR038765">
    <property type="entry name" value="Papain-like_cys_pep_sf"/>
</dbReference>
<dbReference type="STRING" id="84029.CROST_10760"/>
<dbReference type="SUPFAM" id="SSF54001">
    <property type="entry name" value="Cysteine proteinases"/>
    <property type="match status" value="1"/>
</dbReference>
<evidence type="ECO:0000313" key="2">
    <source>
        <dbReference type="Proteomes" id="UP000190951"/>
    </source>
</evidence>
<organism evidence="1 2">
    <name type="scientific">Clostridium felsineum</name>
    <dbReference type="NCBI Taxonomy" id="36839"/>
    <lineage>
        <taxon>Bacteria</taxon>
        <taxon>Bacillati</taxon>
        <taxon>Bacillota</taxon>
        <taxon>Clostridia</taxon>
        <taxon>Eubacteriales</taxon>
        <taxon>Clostridiaceae</taxon>
        <taxon>Clostridium</taxon>
    </lineage>
</organism>
<accession>A0A1S8LDT4</accession>
<keyword evidence="2" id="KW-1185">Reference proteome</keyword>
<dbReference type="RefSeq" id="WP_077835954.1">
    <property type="nucleotide sequence ID" value="NZ_CP096983.1"/>
</dbReference>
<dbReference type="Pfam" id="PF05708">
    <property type="entry name" value="Peptidase_C92"/>
    <property type="match status" value="1"/>
</dbReference>
<proteinExistence type="predicted"/>
<reference evidence="1 2" key="1">
    <citation type="submission" date="2022-04" db="EMBL/GenBank/DDBJ databases">
        <title>Genome sequence of C. roseum typestrain.</title>
        <authorList>
            <person name="Poehlein A."/>
            <person name="Schoch T."/>
            <person name="Duerre P."/>
            <person name="Daniel R."/>
        </authorList>
    </citation>
    <scope>NUCLEOTIDE SEQUENCE [LARGE SCALE GENOMIC DNA]</scope>
    <source>
        <strain evidence="1 2">DSM 7320</strain>
    </source>
</reference>